<dbReference type="EMBL" id="MFKF01000145">
    <property type="protein sequence ID" value="OGG52300.1"/>
    <property type="molecule type" value="Genomic_DNA"/>
</dbReference>
<accession>A0A1F6CTA3</accession>
<feature type="domain" description="DUF362" evidence="1">
    <location>
        <begin position="46"/>
        <end position="272"/>
    </location>
</feature>
<evidence type="ECO:0000259" key="1">
    <source>
        <dbReference type="Pfam" id="PF04015"/>
    </source>
</evidence>
<evidence type="ECO:0000313" key="3">
    <source>
        <dbReference type="Proteomes" id="UP000178606"/>
    </source>
</evidence>
<sequence length="369" mass="40663">MKIDADKVYLYRVEIDRAEAPFEAYRDLAYRALSKVDLNLPAEGAVFLKPNATVLFPAEKRIVTHPGFLAGMLDALMEKGVGRERLAVGDGQSGEQPDRGNTWEGAGYRGMLAGRGARLAALNETATRTVEAPGGVVFKEYPVYREVTDCAFLFNAPLAKCHNLGCTTLSVKNLMGILGRPERHLCRIQEVDQPFEEGIWRLTESGLSLFEDRFYHKLCDVVAALRGLKVPRLCVVDGLIGRDGTAFNEGENYPLGWALIGENEVHVDTVGTYLMGLDPLATPYLKFAAGRGLGTNRVEEIEVVDLASGARLGEAGLKALRSRRTLMPIARYEGGYYDRFRADGSVVPWRIDDVNAQRRKDGLEAVPVK</sequence>
<gene>
    <name evidence="2" type="ORF">A3F84_23360</name>
</gene>
<dbReference type="Pfam" id="PF04015">
    <property type="entry name" value="DUF362"/>
    <property type="match status" value="1"/>
</dbReference>
<dbReference type="AlphaFoldDB" id="A0A1F6CTA3"/>
<comment type="caution">
    <text evidence="2">The sequence shown here is derived from an EMBL/GenBank/DDBJ whole genome shotgun (WGS) entry which is preliminary data.</text>
</comment>
<organism evidence="2 3">
    <name type="scientific">Handelsmanbacteria sp. (strain RIFCSPLOWO2_12_FULL_64_10)</name>
    <dbReference type="NCBI Taxonomy" id="1817868"/>
    <lineage>
        <taxon>Bacteria</taxon>
        <taxon>Candidatus Handelsmaniibacteriota</taxon>
    </lineage>
</organism>
<dbReference type="Proteomes" id="UP000178606">
    <property type="component" value="Unassembled WGS sequence"/>
</dbReference>
<protein>
    <recommendedName>
        <fullName evidence="1">DUF362 domain-containing protein</fullName>
    </recommendedName>
</protein>
<proteinExistence type="predicted"/>
<dbReference type="InterPro" id="IPR007160">
    <property type="entry name" value="DUF362"/>
</dbReference>
<name>A0A1F6CTA3_HANXR</name>
<reference evidence="2 3" key="1">
    <citation type="journal article" date="2016" name="Nat. Commun.">
        <title>Thousands of microbial genomes shed light on interconnected biogeochemical processes in an aquifer system.</title>
        <authorList>
            <person name="Anantharaman K."/>
            <person name="Brown C.T."/>
            <person name="Hug L.A."/>
            <person name="Sharon I."/>
            <person name="Castelle C.J."/>
            <person name="Probst A.J."/>
            <person name="Thomas B.C."/>
            <person name="Singh A."/>
            <person name="Wilkins M.J."/>
            <person name="Karaoz U."/>
            <person name="Brodie E.L."/>
            <person name="Williams K.H."/>
            <person name="Hubbard S.S."/>
            <person name="Banfield J.F."/>
        </authorList>
    </citation>
    <scope>NUCLEOTIDE SEQUENCE [LARGE SCALE GENOMIC DNA]</scope>
    <source>
        <strain evidence="3">RIFCSPLOWO2_12_FULL_64_10</strain>
    </source>
</reference>
<evidence type="ECO:0000313" key="2">
    <source>
        <dbReference type="EMBL" id="OGG52300.1"/>
    </source>
</evidence>